<dbReference type="NCBIfam" id="NF038080">
    <property type="entry name" value="PG_bind_siph"/>
    <property type="match status" value="1"/>
</dbReference>
<proteinExistence type="predicted"/>
<gene>
    <name evidence="2" type="ORF">VXC91_13525</name>
</gene>
<keyword evidence="3" id="KW-1185">Reference proteome</keyword>
<organism evidence="2 3">
    <name type="scientific">Streptomyces chiangmaiensis</name>
    <dbReference type="NCBI Taxonomy" id="766497"/>
    <lineage>
        <taxon>Bacteria</taxon>
        <taxon>Bacillati</taxon>
        <taxon>Actinomycetota</taxon>
        <taxon>Actinomycetes</taxon>
        <taxon>Kitasatosporales</taxon>
        <taxon>Streptomycetaceae</taxon>
        <taxon>Streptomyces</taxon>
    </lineage>
</organism>
<name>A0ABU7FFX9_9ACTN</name>
<dbReference type="SMART" id="SM00644">
    <property type="entry name" value="Ami_2"/>
    <property type="match status" value="1"/>
</dbReference>
<reference evidence="2" key="1">
    <citation type="submission" date="2024-01" db="EMBL/GenBank/DDBJ databases">
        <title>First draft genome sequence data of TA4-1, the type strain of Gram-positive actinobacterium Streptomyces chiangmaiensis.</title>
        <authorList>
            <person name="Yasawong M."/>
            <person name="Nantapong N."/>
        </authorList>
    </citation>
    <scope>NUCLEOTIDE SEQUENCE</scope>
    <source>
        <strain evidence="2">TA4-1</strain>
    </source>
</reference>
<accession>A0ABU7FFX9</accession>
<comment type="caution">
    <text evidence="2">The sequence shown here is derived from an EMBL/GenBank/DDBJ whole genome shotgun (WGS) entry which is preliminary data.</text>
</comment>
<evidence type="ECO:0000313" key="3">
    <source>
        <dbReference type="Proteomes" id="UP001333996"/>
    </source>
</evidence>
<dbReference type="Proteomes" id="UP001333996">
    <property type="component" value="Unassembled WGS sequence"/>
</dbReference>
<dbReference type="InterPro" id="IPR002502">
    <property type="entry name" value="Amidase_domain"/>
</dbReference>
<feature type="domain" description="N-acetylmuramoyl-L-alanine amidase" evidence="1">
    <location>
        <begin position="27"/>
        <end position="177"/>
    </location>
</feature>
<dbReference type="CDD" id="cd06583">
    <property type="entry name" value="PGRP"/>
    <property type="match status" value="1"/>
</dbReference>
<dbReference type="RefSeq" id="WP_329507395.1">
    <property type="nucleotide sequence ID" value="NZ_BAAAYZ010000019.1"/>
</dbReference>
<dbReference type="SUPFAM" id="SSF55846">
    <property type="entry name" value="N-acetylmuramoyl-L-alanine amidase-like"/>
    <property type="match status" value="1"/>
</dbReference>
<evidence type="ECO:0000313" key="2">
    <source>
        <dbReference type="EMBL" id="MED7822973.1"/>
    </source>
</evidence>
<sequence length="284" mass="30075">MAAPLTADAFAAALRGEGVHIQEHPNWRTHNRNHKGPWGSVHGVILHHTAGSDSLRVCRDGMASLPGPLCIGLIAKDGTVHLVGYGRTNHAGSGSVAVLDAVTAERALPPPGPDAVDGNARFYGFEIENLGNGRDPYPAAQLDAAERVSAAICRAHGWSAASVIGHKEWTRRKIDPSFSMPGMRTRIAARLGLKPVPAPTPVAYEPFPGAAYFAPGRRSPLITAIGERLVAEGCGRYVVGPGPVWGEADVRSYAAWQRKLGYAGAAADGIPGRVSWDKLRVPRT</sequence>
<dbReference type="Gene3D" id="3.40.80.10">
    <property type="entry name" value="Peptidoglycan recognition protein-like"/>
    <property type="match status" value="1"/>
</dbReference>
<protein>
    <submittedName>
        <fullName evidence="2">Peptidoglycan-binding protein</fullName>
    </submittedName>
</protein>
<dbReference type="InterPro" id="IPR036505">
    <property type="entry name" value="Amidase/PGRP_sf"/>
</dbReference>
<evidence type="ECO:0000259" key="1">
    <source>
        <dbReference type="SMART" id="SM00644"/>
    </source>
</evidence>
<dbReference type="InterPro" id="IPR047763">
    <property type="entry name" value="PG_bind_dom_phiBT1-type"/>
</dbReference>
<dbReference type="EMBL" id="JAYWVC010000033">
    <property type="protein sequence ID" value="MED7822973.1"/>
    <property type="molecule type" value="Genomic_DNA"/>
</dbReference>
<dbReference type="Pfam" id="PF01510">
    <property type="entry name" value="Amidase_2"/>
    <property type="match status" value="1"/>
</dbReference>